<feature type="transmembrane region" description="Helical" evidence="1">
    <location>
        <begin position="121"/>
        <end position="138"/>
    </location>
</feature>
<keyword evidence="3" id="KW-1185">Reference proteome</keyword>
<keyword evidence="1" id="KW-1133">Transmembrane helix</keyword>
<feature type="transmembrane region" description="Helical" evidence="1">
    <location>
        <begin position="224"/>
        <end position="242"/>
    </location>
</feature>
<feature type="transmembrane region" description="Helical" evidence="1">
    <location>
        <begin position="144"/>
        <end position="171"/>
    </location>
</feature>
<dbReference type="InterPro" id="IPR049458">
    <property type="entry name" value="EpsG-like"/>
</dbReference>
<evidence type="ECO:0000256" key="1">
    <source>
        <dbReference type="SAM" id="Phobius"/>
    </source>
</evidence>
<gene>
    <name evidence="2" type="ORF">GNT65_12145</name>
</gene>
<dbReference type="EMBL" id="WRPA01000010">
    <property type="protein sequence ID" value="MXR69412.1"/>
    <property type="molecule type" value="Genomic_DNA"/>
</dbReference>
<comment type="caution">
    <text evidence="2">The sequence shown here is derived from an EMBL/GenBank/DDBJ whole genome shotgun (WGS) entry which is preliminary data.</text>
</comment>
<evidence type="ECO:0000313" key="2">
    <source>
        <dbReference type="EMBL" id="MXR69412.1"/>
    </source>
</evidence>
<keyword evidence="1" id="KW-0472">Membrane</keyword>
<dbReference type="RefSeq" id="WP_160796548.1">
    <property type="nucleotide sequence ID" value="NZ_WRPA01000010.1"/>
</dbReference>
<dbReference type="AlphaFoldDB" id="A0A6L7HYJ5"/>
<accession>A0A6L7HYJ5</accession>
<protein>
    <recommendedName>
        <fullName evidence="4">EpsG family protein</fullName>
    </recommendedName>
</protein>
<feature type="transmembrane region" description="Helical" evidence="1">
    <location>
        <begin position="80"/>
        <end position="109"/>
    </location>
</feature>
<dbReference type="Pfam" id="PF14897">
    <property type="entry name" value="EpsG"/>
    <property type="match status" value="1"/>
</dbReference>
<keyword evidence="1" id="KW-0812">Transmembrane</keyword>
<feature type="transmembrane region" description="Helical" evidence="1">
    <location>
        <begin position="249"/>
        <end position="269"/>
    </location>
</feature>
<evidence type="ECO:0000313" key="3">
    <source>
        <dbReference type="Proteomes" id="UP000474778"/>
    </source>
</evidence>
<sequence length="326" mass="38568">MDIRFWGGKILIVKKQMLHSFILFLIFLPILYFFINFDSAKNLDYNGYKDNYENIWNQFELGYTALENIARLFDLNFESFWFAIICFELLLIAMLYTNPYVFILAFPNLLFLSQGLLGTQVRFAIATLLCLVVFKYFFIKKRFYFYSVGAVLFHNGTLVFLFFSFFIKMLIDFRERIVYRKNFYNLALFVFVLIVVSMLVNNILLFMGYYYYADPDSKHMVERSLSSLMYTSCILFFVFSLLNSRCKPVPYAAMVYLGGMMLILSLVFYKFSIISGRYNLVFMLVEPFVLYSYYKTIGYKNAFGFFSFLILFVVAMSKLLVINLTI</sequence>
<evidence type="ECO:0008006" key="4">
    <source>
        <dbReference type="Google" id="ProtNLM"/>
    </source>
</evidence>
<feature type="transmembrane region" description="Helical" evidence="1">
    <location>
        <begin position="183"/>
        <end position="212"/>
    </location>
</feature>
<feature type="transmembrane region" description="Helical" evidence="1">
    <location>
        <begin position="301"/>
        <end position="322"/>
    </location>
</feature>
<feature type="transmembrane region" description="Helical" evidence="1">
    <location>
        <begin position="21"/>
        <end position="37"/>
    </location>
</feature>
<dbReference type="Proteomes" id="UP000474778">
    <property type="component" value="Unassembled WGS sequence"/>
</dbReference>
<reference evidence="2 3" key="1">
    <citation type="submission" date="2019-12" db="EMBL/GenBank/DDBJ databases">
        <title>Shewanella insulae sp. nov., isolated from a tidal flat.</title>
        <authorList>
            <person name="Yoon J.-H."/>
        </authorList>
    </citation>
    <scope>NUCLEOTIDE SEQUENCE [LARGE SCALE GENOMIC DNA]</scope>
    <source>
        <strain evidence="2 3">JBTF-M18</strain>
    </source>
</reference>
<proteinExistence type="predicted"/>
<organism evidence="2 3">
    <name type="scientific">Shewanella insulae</name>
    <dbReference type="NCBI Taxonomy" id="2681496"/>
    <lineage>
        <taxon>Bacteria</taxon>
        <taxon>Pseudomonadati</taxon>
        <taxon>Pseudomonadota</taxon>
        <taxon>Gammaproteobacteria</taxon>
        <taxon>Alteromonadales</taxon>
        <taxon>Shewanellaceae</taxon>
        <taxon>Shewanella</taxon>
    </lineage>
</organism>
<name>A0A6L7HYJ5_9GAMM</name>